<evidence type="ECO:0000256" key="3">
    <source>
        <dbReference type="ARBA" id="ARBA00023080"/>
    </source>
</evidence>
<dbReference type="InterPro" id="IPR036157">
    <property type="entry name" value="dUTPase-like_sf"/>
</dbReference>
<evidence type="ECO:0000256" key="5">
    <source>
        <dbReference type="HAMAP-Rule" id="MF_00116"/>
    </source>
</evidence>
<keyword evidence="3 5" id="KW-0546">Nucleotide metabolism</keyword>
<accession>A0ABS0SC38</accession>
<protein>
    <recommendedName>
        <fullName evidence="5">Deoxyuridine 5'-triphosphate nucleotidohydrolase</fullName>
        <shortName evidence="5">dUTPase</shortName>
        <ecNumber evidence="5">3.6.1.23</ecNumber>
    </recommendedName>
    <alternativeName>
        <fullName evidence="5">dUTP pyrophosphatase</fullName>
    </alternativeName>
</protein>
<evidence type="ECO:0000256" key="1">
    <source>
        <dbReference type="ARBA" id="ARBA00006581"/>
    </source>
</evidence>
<dbReference type="RefSeq" id="WP_198474998.1">
    <property type="nucleotide sequence ID" value="NZ_JADGMQ010000002.1"/>
</dbReference>
<evidence type="ECO:0000259" key="6">
    <source>
        <dbReference type="Pfam" id="PF00692"/>
    </source>
</evidence>
<keyword evidence="5" id="KW-0479">Metal-binding</keyword>
<comment type="caution">
    <text evidence="5">Lacks conserved residue(s) required for the propagation of feature annotation.</text>
</comment>
<comment type="pathway">
    <text evidence="5">Pyrimidine metabolism; dUMP biosynthesis; dUMP from dCTP (dUTP route): step 2/2.</text>
</comment>
<evidence type="ECO:0000256" key="2">
    <source>
        <dbReference type="ARBA" id="ARBA00022801"/>
    </source>
</evidence>
<name>A0ABS0SC38_9HYPH</name>
<comment type="caution">
    <text evidence="7">The sequence shown here is derived from an EMBL/GenBank/DDBJ whole genome shotgun (WGS) entry which is preliminary data.</text>
</comment>
<organism evidence="7 8">
    <name type="scientific">Aquamicrobium zhengzhouense</name>
    <dbReference type="NCBI Taxonomy" id="2781738"/>
    <lineage>
        <taxon>Bacteria</taxon>
        <taxon>Pseudomonadati</taxon>
        <taxon>Pseudomonadota</taxon>
        <taxon>Alphaproteobacteria</taxon>
        <taxon>Hyphomicrobiales</taxon>
        <taxon>Phyllobacteriaceae</taxon>
        <taxon>Aquamicrobium</taxon>
    </lineage>
</organism>
<comment type="similarity">
    <text evidence="1 5">Belongs to the dUTPase family.</text>
</comment>
<dbReference type="EC" id="3.6.1.23" evidence="5"/>
<evidence type="ECO:0000313" key="7">
    <source>
        <dbReference type="EMBL" id="MBI1620057.1"/>
    </source>
</evidence>
<sequence length="148" mass="15781">MTQPTVKVKRLHPSAQLPAYETSGAAGADIRACLHGEQSLVIAPKSRKLIKTGLAMDIPSGYEIQVRPRSGLALKHGITVLNSPGTIDNDYKQELGVILVNQGDEPFTVQNGDRIAQIVIAACVQMLVEEAFEIESNGRGGFGSTGLK</sequence>
<dbReference type="SUPFAM" id="SSF51283">
    <property type="entry name" value="dUTPase-like"/>
    <property type="match status" value="1"/>
</dbReference>
<keyword evidence="8" id="KW-1185">Reference proteome</keyword>
<dbReference type="NCBIfam" id="NF001862">
    <property type="entry name" value="PRK00601.1"/>
    <property type="match status" value="1"/>
</dbReference>
<dbReference type="CDD" id="cd07557">
    <property type="entry name" value="trimeric_dUTPase"/>
    <property type="match status" value="1"/>
</dbReference>
<evidence type="ECO:0000256" key="4">
    <source>
        <dbReference type="ARBA" id="ARBA00047686"/>
    </source>
</evidence>
<dbReference type="Proteomes" id="UP000601789">
    <property type="component" value="Unassembled WGS sequence"/>
</dbReference>
<keyword evidence="2 5" id="KW-0378">Hydrolase</keyword>
<reference evidence="7 8" key="1">
    <citation type="submission" date="2020-10" db="EMBL/GenBank/DDBJ databases">
        <title>Aquamicrobium zhengzhouensis sp. nov., a exopolysaccharide producing bacterium isolated from farmland soil.</title>
        <authorList>
            <person name="Wang X."/>
        </authorList>
    </citation>
    <scope>NUCLEOTIDE SEQUENCE [LARGE SCALE GENOMIC DNA]</scope>
    <source>
        <strain evidence="8">cd-1</strain>
    </source>
</reference>
<evidence type="ECO:0000313" key="8">
    <source>
        <dbReference type="Proteomes" id="UP000601789"/>
    </source>
</evidence>
<dbReference type="HAMAP" id="MF_00116">
    <property type="entry name" value="dUTPase_bact"/>
    <property type="match status" value="1"/>
</dbReference>
<gene>
    <name evidence="5 7" type="primary">dut</name>
    <name evidence="7" type="ORF">IOD40_05185</name>
</gene>
<keyword evidence="5" id="KW-0460">Magnesium</keyword>
<feature type="binding site" evidence="5">
    <location>
        <begin position="86"/>
        <end position="88"/>
    </location>
    <ligand>
        <name>substrate</name>
    </ligand>
</feature>
<dbReference type="Pfam" id="PF00692">
    <property type="entry name" value="dUTPase"/>
    <property type="match status" value="1"/>
</dbReference>
<comment type="cofactor">
    <cofactor evidence="5">
        <name>Mg(2+)</name>
        <dbReference type="ChEBI" id="CHEBI:18420"/>
    </cofactor>
</comment>
<dbReference type="PANTHER" id="PTHR11241">
    <property type="entry name" value="DEOXYURIDINE 5'-TRIPHOSPHATE NUCLEOTIDOHYDROLASE"/>
    <property type="match status" value="1"/>
</dbReference>
<dbReference type="Gene3D" id="2.70.40.10">
    <property type="match status" value="1"/>
</dbReference>
<dbReference type="NCBIfam" id="TIGR00576">
    <property type="entry name" value="dut"/>
    <property type="match status" value="1"/>
</dbReference>
<feature type="domain" description="dUTPase-like" evidence="6">
    <location>
        <begin position="15"/>
        <end position="146"/>
    </location>
</feature>
<dbReference type="GO" id="GO:0004170">
    <property type="term" value="F:dUTP diphosphatase activity"/>
    <property type="evidence" value="ECO:0007669"/>
    <property type="project" value="UniProtKB-EC"/>
</dbReference>
<feature type="binding site" evidence="5">
    <location>
        <begin position="69"/>
        <end position="71"/>
    </location>
    <ligand>
        <name>substrate</name>
    </ligand>
</feature>
<dbReference type="PANTHER" id="PTHR11241:SF0">
    <property type="entry name" value="DEOXYURIDINE 5'-TRIPHOSPHATE NUCLEOTIDOHYDROLASE"/>
    <property type="match status" value="1"/>
</dbReference>
<feature type="binding site" evidence="5">
    <location>
        <position position="82"/>
    </location>
    <ligand>
        <name>substrate</name>
    </ligand>
</feature>
<dbReference type="InterPro" id="IPR029054">
    <property type="entry name" value="dUTPase-like"/>
</dbReference>
<proteinExistence type="inferred from homology"/>
<dbReference type="InterPro" id="IPR033704">
    <property type="entry name" value="dUTPase_trimeric"/>
</dbReference>
<dbReference type="EMBL" id="JADGMQ010000002">
    <property type="protein sequence ID" value="MBI1620057.1"/>
    <property type="molecule type" value="Genomic_DNA"/>
</dbReference>
<dbReference type="InterPro" id="IPR008181">
    <property type="entry name" value="dUTPase"/>
</dbReference>
<comment type="function">
    <text evidence="5">This enzyme is involved in nucleotide metabolism: it produces dUMP, the immediate precursor of thymidine nucleotides and it decreases the intracellular concentration of dUTP so that uracil cannot be incorporated into DNA.</text>
</comment>
<comment type="catalytic activity">
    <reaction evidence="4 5">
        <text>dUTP + H2O = dUMP + diphosphate + H(+)</text>
        <dbReference type="Rhea" id="RHEA:10248"/>
        <dbReference type="ChEBI" id="CHEBI:15377"/>
        <dbReference type="ChEBI" id="CHEBI:15378"/>
        <dbReference type="ChEBI" id="CHEBI:33019"/>
        <dbReference type="ChEBI" id="CHEBI:61555"/>
        <dbReference type="ChEBI" id="CHEBI:246422"/>
        <dbReference type="EC" id="3.6.1.23"/>
    </reaction>
</comment>